<dbReference type="SUPFAM" id="SSF63882">
    <property type="entry name" value="MoeA N-terminal region -like"/>
    <property type="match status" value="1"/>
</dbReference>
<dbReference type="PANTHER" id="PTHR10192:SF16">
    <property type="entry name" value="MOLYBDOPTERIN MOLYBDENUMTRANSFERASE"/>
    <property type="match status" value="1"/>
</dbReference>
<dbReference type="GO" id="GO:0005829">
    <property type="term" value="C:cytosol"/>
    <property type="evidence" value="ECO:0007669"/>
    <property type="project" value="TreeGrafter"/>
</dbReference>
<dbReference type="InterPro" id="IPR005110">
    <property type="entry name" value="MoeA_linker/N"/>
</dbReference>
<dbReference type="SUPFAM" id="SSF63867">
    <property type="entry name" value="MoeA C-terminal domain-like"/>
    <property type="match status" value="1"/>
</dbReference>
<gene>
    <name evidence="4" type="ORF">METZ01_LOCUS97162</name>
</gene>
<dbReference type="InterPro" id="IPR038987">
    <property type="entry name" value="MoeA-like"/>
</dbReference>
<dbReference type="EMBL" id="UINC01009911">
    <property type="protein sequence ID" value="SVA44308.1"/>
    <property type="molecule type" value="Genomic_DNA"/>
</dbReference>
<dbReference type="Gene3D" id="3.90.105.10">
    <property type="entry name" value="Molybdopterin biosynthesis moea protein, domain 2"/>
    <property type="match status" value="1"/>
</dbReference>
<feature type="domain" description="MoaB/Mog" evidence="3">
    <location>
        <begin position="154"/>
        <end position="291"/>
    </location>
</feature>
<dbReference type="Gene3D" id="2.40.340.10">
    <property type="entry name" value="MoeA, C-terminal, domain IV"/>
    <property type="match status" value="1"/>
</dbReference>
<reference evidence="4" key="1">
    <citation type="submission" date="2018-05" db="EMBL/GenBank/DDBJ databases">
        <authorList>
            <person name="Lanie J.A."/>
            <person name="Ng W.-L."/>
            <person name="Kazmierczak K.M."/>
            <person name="Andrzejewski T.M."/>
            <person name="Davidsen T.M."/>
            <person name="Wayne K.J."/>
            <person name="Tettelin H."/>
            <person name="Glass J.I."/>
            <person name="Rusch D."/>
            <person name="Podicherti R."/>
            <person name="Tsui H.-C.T."/>
            <person name="Winkler M.E."/>
        </authorList>
    </citation>
    <scope>NUCLEOTIDE SEQUENCE</scope>
</reference>
<dbReference type="Pfam" id="PF00994">
    <property type="entry name" value="MoCF_biosynth"/>
    <property type="match status" value="1"/>
</dbReference>
<protein>
    <recommendedName>
        <fullName evidence="3">MoaB/Mog domain-containing protein</fullName>
    </recommendedName>
</protein>
<dbReference type="SUPFAM" id="SSF53218">
    <property type="entry name" value="Molybdenum cofactor biosynthesis proteins"/>
    <property type="match status" value="1"/>
</dbReference>
<dbReference type="InterPro" id="IPR036425">
    <property type="entry name" value="MoaB/Mog-like_dom_sf"/>
</dbReference>
<dbReference type="UniPathway" id="UPA00344"/>
<dbReference type="SMART" id="SM00852">
    <property type="entry name" value="MoCF_biosynth"/>
    <property type="match status" value="1"/>
</dbReference>
<comment type="pathway">
    <text evidence="1">Cofactor biosynthesis; molybdopterin biosynthesis.</text>
</comment>
<dbReference type="GO" id="GO:0061599">
    <property type="term" value="F:molybdopterin molybdotransferase activity"/>
    <property type="evidence" value="ECO:0007669"/>
    <property type="project" value="TreeGrafter"/>
</dbReference>
<dbReference type="PANTHER" id="PTHR10192">
    <property type="entry name" value="MOLYBDOPTERIN BIOSYNTHESIS PROTEIN"/>
    <property type="match status" value="1"/>
</dbReference>
<dbReference type="InterPro" id="IPR001453">
    <property type="entry name" value="MoaB/Mog_dom"/>
</dbReference>
<evidence type="ECO:0000256" key="1">
    <source>
        <dbReference type="ARBA" id="ARBA00005046"/>
    </source>
</evidence>
<proteinExistence type="predicted"/>
<keyword evidence="2" id="KW-0501">Molybdenum cofactor biosynthesis</keyword>
<dbReference type="Pfam" id="PF03454">
    <property type="entry name" value="MoeA_C"/>
    <property type="match status" value="1"/>
</dbReference>
<dbReference type="CDD" id="cd00887">
    <property type="entry name" value="MoeA"/>
    <property type="match status" value="1"/>
</dbReference>
<sequence length="461" mass="50857">MENYFDTLETEEILVTNSHNRISAKPIFANISSPNLNLAAMDGIACHHLSTIGATETSPITLQKSKFEWIDTGDPIDDKFNAVIMIEDVSKVNINKIKIYNSIPPMNHVREIGEDLIQSEMIIPENKKINHYDIGVCLAGGINKIKVKKVPKVRFIPTGSELINLGDKQTKGDLIEFNSYIITGILNDFGAISSTSKIIKDNKLEIENEILKSVKNNDIILVSAGSSAGSEDYTKEIISKLGNVIVHGISIKPGHPVILGEIQNKPVIGLPGYPISAILITELIIKPIIEKKLNHKLIFNNTIKAKLARKLNSVMGEDEYIRATVGKINNEYVAVPLPGGAGVISSIQKANCLIKIPRNKEGLEKNQYIDINLLTDINKIDNTIICSGSHDIVLDLLKSFLLQKGNEYDMSINPIGSLGGLLSIDQNLCHMSGKHIFDPETNTYNTSYIKKFINNQEVEVI</sequence>
<dbReference type="AlphaFoldDB" id="A0A381VX26"/>
<dbReference type="Gene3D" id="3.40.980.10">
    <property type="entry name" value="MoaB/Mog-like domain"/>
    <property type="match status" value="1"/>
</dbReference>
<dbReference type="InterPro" id="IPR036135">
    <property type="entry name" value="MoeA_linker/N_sf"/>
</dbReference>
<feature type="non-terminal residue" evidence="4">
    <location>
        <position position="461"/>
    </location>
</feature>
<dbReference type="Gene3D" id="2.170.190.11">
    <property type="entry name" value="Molybdopterin biosynthesis moea protein, domain 3"/>
    <property type="match status" value="1"/>
</dbReference>
<dbReference type="InterPro" id="IPR005111">
    <property type="entry name" value="MoeA_C_domain_IV"/>
</dbReference>
<dbReference type="Pfam" id="PF12727">
    <property type="entry name" value="PBP_like"/>
    <property type="match status" value="1"/>
</dbReference>
<name>A0A381VX26_9ZZZZ</name>
<evidence type="ECO:0000313" key="4">
    <source>
        <dbReference type="EMBL" id="SVA44308.1"/>
    </source>
</evidence>
<dbReference type="GO" id="GO:0006777">
    <property type="term" value="P:Mo-molybdopterin cofactor biosynthetic process"/>
    <property type="evidence" value="ECO:0007669"/>
    <property type="project" value="UniProtKB-KW"/>
</dbReference>
<dbReference type="InterPro" id="IPR024370">
    <property type="entry name" value="PBP_domain"/>
</dbReference>
<dbReference type="Pfam" id="PF03453">
    <property type="entry name" value="MoeA_N"/>
    <property type="match status" value="1"/>
</dbReference>
<evidence type="ECO:0000256" key="2">
    <source>
        <dbReference type="ARBA" id="ARBA00023150"/>
    </source>
</evidence>
<evidence type="ECO:0000259" key="3">
    <source>
        <dbReference type="SMART" id="SM00852"/>
    </source>
</evidence>
<dbReference type="InterPro" id="IPR036688">
    <property type="entry name" value="MoeA_C_domain_IV_sf"/>
</dbReference>
<organism evidence="4">
    <name type="scientific">marine metagenome</name>
    <dbReference type="NCBI Taxonomy" id="408172"/>
    <lineage>
        <taxon>unclassified sequences</taxon>
        <taxon>metagenomes</taxon>
        <taxon>ecological metagenomes</taxon>
    </lineage>
</organism>
<accession>A0A381VX26</accession>